<dbReference type="PANTHER" id="PTHR31672:SF13">
    <property type="entry name" value="F-BOX PROTEIN CPR30-LIKE"/>
    <property type="match status" value="1"/>
</dbReference>
<dbReference type="Pfam" id="PF00646">
    <property type="entry name" value="F-box"/>
    <property type="match status" value="1"/>
</dbReference>
<evidence type="ECO:0000259" key="1">
    <source>
        <dbReference type="PROSITE" id="PS50181"/>
    </source>
</evidence>
<sequence length="410" mass="46729">MAAKRCADLPASPQSPKKIVRSVAEPWPGLPLPYIPDGLIFKILARLPTKSVIRFRSVCKAWLAIISSQPFVDAHLEISKLRPTMLIVPGEYSYRPEREGKTAFWMRFYKYNNGSIRAELVHSEQFPRGIAQWTQPLHCDGLILTLTRDQEIMIRNPLTGEFIFLPKGSHNNNKHHRVGFGFDPCSSKYKVARFFYQREYGTSESTCRFEVLTLGSNLWRQTADPPYPILAVTPAHVCGFIYWRVDLPLEMDPKVLVRFSLADETFSLIPYPPCNARPVGFIELDSKLCCSCFSKPCGVVEMWTCDNTDMPTWTRLCTVLLPQETFVPAPGGFFRAPKVTFYGKDLLIIGDHKLYQYSIGTGQVKKVAVAVENLWYYHPGSNKYQPYLGKEVAFETVNYVESLVQIRGYT</sequence>
<organism evidence="2 4">
    <name type="scientific">Urochloa decumbens</name>
    <dbReference type="NCBI Taxonomy" id="240449"/>
    <lineage>
        <taxon>Eukaryota</taxon>
        <taxon>Viridiplantae</taxon>
        <taxon>Streptophyta</taxon>
        <taxon>Embryophyta</taxon>
        <taxon>Tracheophyta</taxon>
        <taxon>Spermatophyta</taxon>
        <taxon>Magnoliopsida</taxon>
        <taxon>Liliopsida</taxon>
        <taxon>Poales</taxon>
        <taxon>Poaceae</taxon>
        <taxon>PACMAD clade</taxon>
        <taxon>Panicoideae</taxon>
        <taxon>Panicodae</taxon>
        <taxon>Paniceae</taxon>
        <taxon>Melinidinae</taxon>
        <taxon>Urochloa</taxon>
    </lineage>
</organism>
<dbReference type="SUPFAM" id="SSF50965">
    <property type="entry name" value="Galactose oxidase, central domain"/>
    <property type="match status" value="1"/>
</dbReference>
<feature type="domain" description="F-box" evidence="1">
    <location>
        <begin position="29"/>
        <end position="81"/>
    </location>
</feature>
<dbReference type="EMBL" id="OZ075129">
    <property type="protein sequence ID" value="CAL4962850.1"/>
    <property type="molecule type" value="Genomic_DNA"/>
</dbReference>
<protein>
    <recommendedName>
        <fullName evidence="1">F-box domain-containing protein</fullName>
    </recommendedName>
</protein>
<dbReference type="PROSITE" id="PS50181">
    <property type="entry name" value="FBOX"/>
    <property type="match status" value="1"/>
</dbReference>
<proteinExistence type="predicted"/>
<dbReference type="Proteomes" id="UP001497457">
    <property type="component" value="Chromosome 20rd"/>
</dbReference>
<dbReference type="InterPro" id="IPR050796">
    <property type="entry name" value="SCF_F-box_component"/>
</dbReference>
<reference evidence="2 4" key="1">
    <citation type="submission" date="2024-10" db="EMBL/GenBank/DDBJ databases">
        <authorList>
            <person name="Ryan C."/>
        </authorList>
    </citation>
    <scope>NUCLEOTIDE SEQUENCE [LARGE SCALE GENOMIC DNA]</scope>
</reference>
<dbReference type="InterPro" id="IPR013187">
    <property type="entry name" value="F-box-assoc_dom_typ3"/>
</dbReference>
<dbReference type="Gene3D" id="1.20.1280.50">
    <property type="match status" value="1"/>
</dbReference>
<dbReference type="EMBL" id="OZ075130">
    <property type="protein sequence ID" value="CAL4975470.1"/>
    <property type="molecule type" value="Genomic_DNA"/>
</dbReference>
<evidence type="ECO:0000313" key="4">
    <source>
        <dbReference type="Proteomes" id="UP001497457"/>
    </source>
</evidence>
<dbReference type="NCBIfam" id="TIGR01640">
    <property type="entry name" value="F_box_assoc_1"/>
    <property type="match status" value="1"/>
</dbReference>
<dbReference type="CDD" id="cd22157">
    <property type="entry name" value="F-box_AtFBW1-like"/>
    <property type="match status" value="1"/>
</dbReference>
<dbReference type="InterPro" id="IPR036047">
    <property type="entry name" value="F-box-like_dom_sf"/>
</dbReference>
<dbReference type="SUPFAM" id="SSF81383">
    <property type="entry name" value="F-box domain"/>
    <property type="match status" value="1"/>
</dbReference>
<dbReference type="Proteomes" id="UP001497457">
    <property type="component" value="Chromosome 19rd"/>
</dbReference>
<dbReference type="PANTHER" id="PTHR31672">
    <property type="entry name" value="BNACNNG10540D PROTEIN"/>
    <property type="match status" value="1"/>
</dbReference>
<accession>A0ABC8ZJQ0</accession>
<evidence type="ECO:0000313" key="2">
    <source>
        <dbReference type="EMBL" id="CAL4962850.1"/>
    </source>
</evidence>
<gene>
    <name evidence="2" type="ORF">URODEC1_LOCUS45872</name>
    <name evidence="3" type="ORF">URODEC1_LOCUS53167</name>
</gene>
<keyword evidence="4" id="KW-1185">Reference proteome</keyword>
<dbReference type="SMART" id="SM00256">
    <property type="entry name" value="FBOX"/>
    <property type="match status" value="1"/>
</dbReference>
<name>A0ABC8ZJQ0_9POAL</name>
<evidence type="ECO:0000313" key="3">
    <source>
        <dbReference type="EMBL" id="CAL4975470.1"/>
    </source>
</evidence>
<dbReference type="AlphaFoldDB" id="A0ABC8ZJQ0"/>
<dbReference type="Pfam" id="PF08268">
    <property type="entry name" value="FBA_3"/>
    <property type="match status" value="1"/>
</dbReference>
<dbReference type="InterPro" id="IPR017451">
    <property type="entry name" value="F-box-assoc_interact_dom"/>
</dbReference>
<dbReference type="InterPro" id="IPR011043">
    <property type="entry name" value="Gal_Oxase/kelch_b-propeller"/>
</dbReference>
<dbReference type="InterPro" id="IPR001810">
    <property type="entry name" value="F-box_dom"/>
</dbReference>